<dbReference type="EMBL" id="KT595939">
    <property type="protein sequence ID" value="ALE14745.1"/>
    <property type="molecule type" value="Genomic_DNA"/>
</dbReference>
<dbReference type="GeneID" id="26100424"/>
<protein>
    <submittedName>
        <fullName evidence="6">ORF33</fullName>
    </submittedName>
</protein>
<evidence type="ECO:0000256" key="2">
    <source>
        <dbReference type="ARBA" id="ARBA00022580"/>
    </source>
</evidence>
<keyword evidence="3" id="KW-0946">Virion</keyword>
<accession>A0A0M4MS49</accession>
<evidence type="ECO:0000256" key="3">
    <source>
        <dbReference type="ARBA" id="ARBA00022844"/>
    </source>
</evidence>
<evidence type="ECO:0000256" key="5">
    <source>
        <dbReference type="ARBA" id="ARBA00023200"/>
    </source>
</evidence>
<dbReference type="RefSeq" id="YP_009173910.1">
    <property type="nucleotide sequence ID" value="NC_028099.1"/>
</dbReference>
<dbReference type="Proteomes" id="UP000152314">
    <property type="component" value="Segment"/>
</dbReference>
<name>A0A0M4MS49_9GAMA</name>
<keyword evidence="7" id="KW-1185">Reference proteome</keyword>
<dbReference type="KEGG" id="vg:26100424"/>
<evidence type="ECO:0000256" key="1">
    <source>
        <dbReference type="ARBA" id="ARBA00022562"/>
    </source>
</evidence>
<reference evidence="6 7" key="1">
    <citation type="journal article" date="2015" name="Genome Announc.">
        <title>First Complete Genome Sequence of Felis catus Gammaherpesvirus 1.</title>
        <authorList>
            <person name="Troyer R.M."/>
            <person name="Lee J.S."/>
            <person name="Vuyisich M."/>
            <person name="Chain P."/>
            <person name="Lo C.C."/>
            <person name="Kronmiller B."/>
            <person name="Bracha S."/>
            <person name="Avery A.C."/>
            <person name="VandeWoude S."/>
        </authorList>
    </citation>
    <scope>NUCLEOTIDE SEQUENCE [LARGE SCALE GENOMIC DNA]</scope>
    <source>
        <strain evidence="6">31286</strain>
    </source>
</reference>
<sequence length="335" mass="38555">MDKHYYEDLRRFLNRECLWCKYDLCSPYVKMYYASTAISPNFRPTELQELEKTYVLNVSIIFLKPKKQPTYVTVFINEVFIACCVPDFISIKAVPGEHDMFLMYLGPFYKPPSDTKIPALIKIEAFEDGIIPLKSDIWKTSSLVSTKQLQTEFKSWTFTTIGKCVWYGRGSLFQFFLSMEYMVCCPQFKEFPSFGRLVNLVTRCDDKNCVPCYGLKVHVNVKGGYTPPFYNGDSISCPCVLSCAALKSDIVPITGHRNILTLFFGPEVHNEIISLKFKPSKRPIEITDLCVGITGDGQEVQIDEKAWQLLRMSDFFTRACIYGCQILKRRCLNEI</sequence>
<keyword evidence="5" id="KW-1035">Host cytoplasm</keyword>
<keyword evidence="2" id="KW-0920">Virion tegument</keyword>
<evidence type="ECO:0000256" key="4">
    <source>
        <dbReference type="ARBA" id="ARBA00022921"/>
    </source>
</evidence>
<dbReference type="Pfam" id="PF03044">
    <property type="entry name" value="Herpes_UL16"/>
    <property type="match status" value="1"/>
</dbReference>
<keyword evidence="1" id="KW-1048">Host nucleus</keyword>
<dbReference type="HAMAP" id="MF_04039">
    <property type="entry name" value="HSV_CEP2"/>
    <property type="match status" value="1"/>
</dbReference>
<evidence type="ECO:0000313" key="6">
    <source>
        <dbReference type="EMBL" id="ALE14745.1"/>
    </source>
</evidence>
<evidence type="ECO:0000313" key="7">
    <source>
        <dbReference type="Proteomes" id="UP000152314"/>
    </source>
</evidence>
<proteinExistence type="inferred from homology"/>
<dbReference type="GO" id="GO:0044423">
    <property type="term" value="C:virion component"/>
    <property type="evidence" value="ECO:0007669"/>
    <property type="project" value="UniProtKB-KW"/>
</dbReference>
<dbReference type="InterPro" id="IPR004286">
    <property type="entry name" value="Herpes_UL16/UL94"/>
</dbReference>
<organism evidence="6 7">
    <name type="scientific">Felid gammaherpesvirus 1</name>
    <dbReference type="NCBI Taxonomy" id="2560468"/>
    <lineage>
        <taxon>Viruses</taxon>
        <taxon>Duplodnaviria</taxon>
        <taxon>Heunggongvirae</taxon>
        <taxon>Peploviricota</taxon>
        <taxon>Herviviricetes</taxon>
        <taxon>Herpesvirales</taxon>
        <taxon>Orthoherpesviridae</taxon>
        <taxon>Gammaherpesvirinae</taxon>
        <taxon>Percavirus</taxon>
        <taxon>Percavirus felidgamma1</taxon>
    </lineage>
</organism>
<keyword evidence="4" id="KW-0426">Late protein</keyword>
<dbReference type="OrthoDB" id="8436at10239"/>